<feature type="compositionally biased region" description="Polar residues" evidence="1">
    <location>
        <begin position="367"/>
        <end position="389"/>
    </location>
</feature>
<evidence type="ECO:0008006" key="4">
    <source>
        <dbReference type="Google" id="ProtNLM"/>
    </source>
</evidence>
<reference evidence="2 3" key="1">
    <citation type="submission" date="2023-03" db="EMBL/GenBank/DDBJ databases">
        <title>High recombination rates correlate with genetic variation in Cardiocondyla obscurior ants.</title>
        <authorList>
            <person name="Errbii M."/>
        </authorList>
    </citation>
    <scope>NUCLEOTIDE SEQUENCE [LARGE SCALE GENOMIC DNA]</scope>
    <source>
        <strain evidence="2">Alpha-2009</strain>
        <tissue evidence="2">Whole body</tissue>
    </source>
</reference>
<name>A0AAW2F724_9HYME</name>
<dbReference type="Proteomes" id="UP001430953">
    <property type="component" value="Unassembled WGS sequence"/>
</dbReference>
<evidence type="ECO:0000256" key="1">
    <source>
        <dbReference type="SAM" id="MobiDB-lite"/>
    </source>
</evidence>
<dbReference type="PANTHER" id="PTHR33198">
    <property type="entry name" value="ANK_REP_REGION DOMAIN-CONTAINING PROTEIN-RELATED"/>
    <property type="match status" value="1"/>
</dbReference>
<proteinExistence type="predicted"/>
<accession>A0AAW2F724</accession>
<protein>
    <recommendedName>
        <fullName evidence="4">Gag protein</fullName>
    </recommendedName>
</protein>
<dbReference type="AlphaFoldDB" id="A0AAW2F724"/>
<evidence type="ECO:0000313" key="3">
    <source>
        <dbReference type="Proteomes" id="UP001430953"/>
    </source>
</evidence>
<keyword evidence="3" id="KW-1185">Reference proteome</keyword>
<comment type="caution">
    <text evidence="2">The sequence shown here is derived from an EMBL/GenBank/DDBJ whole genome shotgun (WGS) entry which is preliminary data.</text>
</comment>
<gene>
    <name evidence="2" type="ORF">PUN28_013173</name>
</gene>
<evidence type="ECO:0000313" key="2">
    <source>
        <dbReference type="EMBL" id="KAL0111801.1"/>
    </source>
</evidence>
<dbReference type="EMBL" id="JADYXP020000013">
    <property type="protein sequence ID" value="KAL0111801.1"/>
    <property type="molecule type" value="Genomic_DNA"/>
</dbReference>
<organism evidence="2 3">
    <name type="scientific">Cardiocondyla obscurior</name>
    <dbReference type="NCBI Taxonomy" id="286306"/>
    <lineage>
        <taxon>Eukaryota</taxon>
        <taxon>Metazoa</taxon>
        <taxon>Ecdysozoa</taxon>
        <taxon>Arthropoda</taxon>
        <taxon>Hexapoda</taxon>
        <taxon>Insecta</taxon>
        <taxon>Pterygota</taxon>
        <taxon>Neoptera</taxon>
        <taxon>Endopterygota</taxon>
        <taxon>Hymenoptera</taxon>
        <taxon>Apocrita</taxon>
        <taxon>Aculeata</taxon>
        <taxon>Formicoidea</taxon>
        <taxon>Formicidae</taxon>
        <taxon>Myrmicinae</taxon>
        <taxon>Cardiocondyla</taxon>
    </lineage>
</organism>
<feature type="region of interest" description="Disordered" evidence="1">
    <location>
        <begin position="350"/>
        <end position="411"/>
    </location>
</feature>
<dbReference type="PANTHER" id="PTHR33198:SF20">
    <property type="entry name" value="RETROTRANSPOSON GAG DOMAIN-CONTAINING PROTEIN"/>
    <property type="match status" value="1"/>
</dbReference>
<sequence>MEAFARPPDPLTNDGDLASNWKSWKESFIIFMKVSGCISEPNDKRANFFKNCIGKIGIEAIQKISFDNEEDKDDMDILIVKLEEFFNPPKNELVERYEFFKTSKKANESIEQHINVLKEKAKTCNFNDMTNSLIVTKIVCDTSDKILRKKFFEADNLNLTKLIAIYNDYNINTEKMKQITENNEKKQQPANFSQMAPRPQYIQKPCWRCDKKHPLRQCPAWGSKCTKCNNLHHFTHCCKDFLVNDNKKHDKWNNEVHSKVKTMDLTNKKISLPDVPILRTANSVVNNTATSTSANFGKVPASNINSKLCYNNTNYNDTSRLAYLSKSTPYNYSYGKTDKPEETVTNLYNRDKNDQIKQMQVKDASGGQMSKNSSLGAANSNAPHISSKTVIIMKPNKPPNKPPNKDECVLS</sequence>